<organism evidence="24 25">
    <name type="scientific">Geovibrio thiophilus</name>
    <dbReference type="NCBI Taxonomy" id="139438"/>
    <lineage>
        <taxon>Bacteria</taxon>
        <taxon>Pseudomonadati</taxon>
        <taxon>Deferribacterota</taxon>
        <taxon>Deferribacteres</taxon>
        <taxon>Deferribacterales</taxon>
        <taxon>Geovibrionaceae</taxon>
        <taxon>Geovibrio</taxon>
    </lineage>
</organism>
<feature type="modified residue" description="Phosphohistidine" evidence="16">
    <location>
        <position position="1060"/>
    </location>
</feature>
<dbReference type="SUPFAM" id="SSF103190">
    <property type="entry name" value="Sensory domain-like"/>
    <property type="match status" value="1"/>
</dbReference>
<keyword evidence="7 18" id="KW-0812">Transmembrane</keyword>
<dbReference type="PROSITE" id="PS50894">
    <property type="entry name" value="HPT"/>
    <property type="match status" value="1"/>
</dbReference>
<keyword evidence="5 17" id="KW-0597">Phosphoprotein</keyword>
<evidence type="ECO:0000256" key="4">
    <source>
        <dbReference type="ARBA" id="ARBA00022475"/>
    </source>
</evidence>
<evidence type="ECO:0000256" key="8">
    <source>
        <dbReference type="ARBA" id="ARBA00022741"/>
    </source>
</evidence>
<dbReference type="InterPro" id="IPR035965">
    <property type="entry name" value="PAS-like_dom_sf"/>
</dbReference>
<dbReference type="PROSITE" id="PS50113">
    <property type="entry name" value="PAC"/>
    <property type="match status" value="1"/>
</dbReference>
<dbReference type="FunFam" id="1.10.287.130:FF:000002">
    <property type="entry name" value="Two-component osmosensing histidine kinase"/>
    <property type="match status" value="1"/>
</dbReference>
<accession>A0A3R5V1K2</accession>
<dbReference type="PROSITE" id="PS50109">
    <property type="entry name" value="HIS_KIN"/>
    <property type="match status" value="1"/>
</dbReference>
<feature type="transmembrane region" description="Helical" evidence="18">
    <location>
        <begin position="12"/>
        <end position="31"/>
    </location>
</feature>
<gene>
    <name evidence="24" type="ORF">EP073_08300</name>
</gene>
<dbReference type="SUPFAM" id="SSF52172">
    <property type="entry name" value="CheY-like"/>
    <property type="match status" value="2"/>
</dbReference>
<dbReference type="PRINTS" id="PR00344">
    <property type="entry name" value="BCTRLSENSOR"/>
</dbReference>
<dbReference type="InterPro" id="IPR011006">
    <property type="entry name" value="CheY-like_superfamily"/>
</dbReference>
<keyword evidence="8" id="KW-0547">Nucleotide-binding</keyword>
<proteinExistence type="predicted"/>
<dbReference type="InterPro" id="IPR003594">
    <property type="entry name" value="HATPase_dom"/>
</dbReference>
<dbReference type="EC" id="2.7.13.3" evidence="3"/>
<dbReference type="InterPro" id="IPR036890">
    <property type="entry name" value="HATPase_C_sf"/>
</dbReference>
<dbReference type="RefSeq" id="WP_128466686.1">
    <property type="nucleotide sequence ID" value="NZ_CP035108.1"/>
</dbReference>
<dbReference type="InterPro" id="IPR003661">
    <property type="entry name" value="HisK_dim/P_dom"/>
</dbReference>
<dbReference type="Pfam" id="PF02518">
    <property type="entry name" value="HATPase_c"/>
    <property type="match status" value="1"/>
</dbReference>
<evidence type="ECO:0000256" key="1">
    <source>
        <dbReference type="ARBA" id="ARBA00000085"/>
    </source>
</evidence>
<dbReference type="NCBIfam" id="TIGR00229">
    <property type="entry name" value="sensory_box"/>
    <property type="match status" value="1"/>
</dbReference>
<evidence type="ECO:0000256" key="11">
    <source>
        <dbReference type="ARBA" id="ARBA00022989"/>
    </source>
</evidence>
<dbReference type="GO" id="GO:0000155">
    <property type="term" value="F:phosphorelay sensor kinase activity"/>
    <property type="evidence" value="ECO:0007669"/>
    <property type="project" value="InterPro"/>
</dbReference>
<feature type="domain" description="Response regulatory" evidence="20">
    <location>
        <begin position="721"/>
        <end position="842"/>
    </location>
</feature>
<dbReference type="FunFam" id="3.30.565.10:FF:000010">
    <property type="entry name" value="Sensor histidine kinase RcsC"/>
    <property type="match status" value="1"/>
</dbReference>
<evidence type="ECO:0000256" key="18">
    <source>
        <dbReference type="SAM" id="Phobius"/>
    </source>
</evidence>
<comment type="catalytic activity">
    <reaction evidence="1">
        <text>ATP + protein L-histidine = ADP + protein N-phospho-L-histidine.</text>
        <dbReference type="EC" id="2.7.13.3"/>
    </reaction>
</comment>
<dbReference type="InterPro" id="IPR001610">
    <property type="entry name" value="PAC"/>
</dbReference>
<dbReference type="OrthoDB" id="9803190at2"/>
<dbReference type="SUPFAM" id="SSF55874">
    <property type="entry name" value="ATPase domain of HSP90 chaperone/DNA topoisomerase II/histidine kinase"/>
    <property type="match status" value="1"/>
</dbReference>
<keyword evidence="25" id="KW-1185">Reference proteome</keyword>
<evidence type="ECO:0000313" key="24">
    <source>
        <dbReference type="EMBL" id="QAR33400.1"/>
    </source>
</evidence>
<dbReference type="InterPro" id="IPR029151">
    <property type="entry name" value="Sensor-like_sf"/>
</dbReference>
<dbReference type="InterPro" id="IPR001789">
    <property type="entry name" value="Sig_transdc_resp-reg_receiver"/>
</dbReference>
<dbReference type="AlphaFoldDB" id="A0A3R5V1K2"/>
<dbReference type="SMART" id="SM00091">
    <property type="entry name" value="PAS"/>
    <property type="match status" value="1"/>
</dbReference>
<dbReference type="Gene3D" id="1.20.120.160">
    <property type="entry name" value="HPT domain"/>
    <property type="match status" value="1"/>
</dbReference>
<protein>
    <recommendedName>
        <fullName evidence="15">Sensory/regulatory protein RpfC</fullName>
        <ecNumber evidence="3">2.7.13.3</ecNumber>
    </recommendedName>
</protein>
<keyword evidence="6" id="KW-0808">Transferase</keyword>
<dbReference type="Gene3D" id="3.40.50.2300">
    <property type="match status" value="2"/>
</dbReference>
<dbReference type="Pfam" id="PF02743">
    <property type="entry name" value="dCache_1"/>
    <property type="match status" value="1"/>
</dbReference>
<dbReference type="SMART" id="SM00448">
    <property type="entry name" value="REC"/>
    <property type="match status" value="2"/>
</dbReference>
<evidence type="ECO:0000256" key="14">
    <source>
        <dbReference type="ARBA" id="ARBA00064003"/>
    </source>
</evidence>
<keyword evidence="13 18" id="KW-0472">Membrane</keyword>
<dbReference type="InterPro" id="IPR033479">
    <property type="entry name" value="dCache_1"/>
</dbReference>
<keyword evidence="10" id="KW-0067">ATP-binding</keyword>
<evidence type="ECO:0000256" key="12">
    <source>
        <dbReference type="ARBA" id="ARBA00023012"/>
    </source>
</evidence>
<evidence type="ECO:0000259" key="19">
    <source>
        <dbReference type="PROSITE" id="PS50109"/>
    </source>
</evidence>
<dbReference type="SUPFAM" id="SSF47384">
    <property type="entry name" value="Homodimeric domain of signal transducing histidine kinase"/>
    <property type="match status" value="1"/>
</dbReference>
<dbReference type="InterPro" id="IPR036097">
    <property type="entry name" value="HisK_dim/P_sf"/>
</dbReference>
<dbReference type="InterPro" id="IPR005467">
    <property type="entry name" value="His_kinase_dom"/>
</dbReference>
<evidence type="ECO:0000256" key="16">
    <source>
        <dbReference type="PROSITE-ProRule" id="PRU00110"/>
    </source>
</evidence>
<dbReference type="Proteomes" id="UP000287502">
    <property type="component" value="Chromosome"/>
</dbReference>
<feature type="modified residue" description="4-aspartylphosphate" evidence="17">
    <location>
        <position position="914"/>
    </location>
</feature>
<dbReference type="InterPro" id="IPR008207">
    <property type="entry name" value="Sig_transdc_His_kin_Hpt_dom"/>
</dbReference>
<name>A0A3R5V1K2_9BACT</name>
<dbReference type="KEGG" id="gtl:EP073_08300"/>
<dbReference type="SUPFAM" id="SSF47226">
    <property type="entry name" value="Histidine-containing phosphotransfer domain, HPT domain"/>
    <property type="match status" value="1"/>
</dbReference>
<dbReference type="Pfam" id="PF00072">
    <property type="entry name" value="Response_reg"/>
    <property type="match status" value="2"/>
</dbReference>
<dbReference type="Pfam" id="PF01627">
    <property type="entry name" value="Hpt"/>
    <property type="match status" value="1"/>
</dbReference>
<keyword evidence="4" id="KW-1003">Cell membrane</keyword>
<evidence type="ECO:0000256" key="2">
    <source>
        <dbReference type="ARBA" id="ARBA00004651"/>
    </source>
</evidence>
<dbReference type="CDD" id="cd16922">
    <property type="entry name" value="HATPase_EvgS-ArcB-TorS-like"/>
    <property type="match status" value="1"/>
</dbReference>
<dbReference type="SMART" id="SM00388">
    <property type="entry name" value="HisKA"/>
    <property type="match status" value="1"/>
</dbReference>
<dbReference type="InterPro" id="IPR036641">
    <property type="entry name" value="HPT_dom_sf"/>
</dbReference>
<dbReference type="SUPFAM" id="SSF55785">
    <property type="entry name" value="PYP-like sensor domain (PAS domain)"/>
    <property type="match status" value="1"/>
</dbReference>
<evidence type="ECO:0000256" key="10">
    <source>
        <dbReference type="ARBA" id="ARBA00022840"/>
    </source>
</evidence>
<dbReference type="CDD" id="cd00088">
    <property type="entry name" value="HPT"/>
    <property type="match status" value="1"/>
</dbReference>
<evidence type="ECO:0000256" key="5">
    <source>
        <dbReference type="ARBA" id="ARBA00022553"/>
    </source>
</evidence>
<feature type="modified residue" description="4-aspartylphosphate" evidence="17">
    <location>
        <position position="774"/>
    </location>
</feature>
<dbReference type="GO" id="GO:0005524">
    <property type="term" value="F:ATP binding"/>
    <property type="evidence" value="ECO:0007669"/>
    <property type="project" value="UniProtKB-KW"/>
</dbReference>
<comment type="subcellular location">
    <subcellularLocation>
        <location evidence="2">Cell membrane</location>
        <topology evidence="2">Multi-pass membrane protein</topology>
    </subcellularLocation>
</comment>
<dbReference type="GO" id="GO:0005886">
    <property type="term" value="C:plasma membrane"/>
    <property type="evidence" value="ECO:0007669"/>
    <property type="project" value="UniProtKB-SubCell"/>
</dbReference>
<evidence type="ECO:0000259" key="23">
    <source>
        <dbReference type="PROSITE" id="PS50894"/>
    </source>
</evidence>
<feature type="domain" description="HPt" evidence="23">
    <location>
        <begin position="1021"/>
        <end position="1116"/>
    </location>
</feature>
<dbReference type="Gene3D" id="1.10.287.130">
    <property type="match status" value="1"/>
</dbReference>
<dbReference type="SMART" id="SM00387">
    <property type="entry name" value="HATPase_c"/>
    <property type="match status" value="1"/>
</dbReference>
<evidence type="ECO:0000256" key="9">
    <source>
        <dbReference type="ARBA" id="ARBA00022777"/>
    </source>
</evidence>
<reference evidence="24 25" key="1">
    <citation type="submission" date="2019-01" db="EMBL/GenBank/DDBJ databases">
        <title>Geovibrio thiophilus DSM 11263, complete genome.</title>
        <authorList>
            <person name="Spring S."/>
            <person name="Bunk B."/>
            <person name="Sproer C."/>
        </authorList>
    </citation>
    <scope>NUCLEOTIDE SEQUENCE [LARGE SCALE GENOMIC DNA]</scope>
    <source>
        <strain evidence="24 25">DSM 11263</strain>
    </source>
</reference>
<dbReference type="InterPro" id="IPR000014">
    <property type="entry name" value="PAS"/>
</dbReference>
<sequence length="1195" mass="133201">MGSRRVLSFFKIFLGTAALFLIPLTVSYIAVEFTEKIFIFKKRSEVQITASEIVDNIHSRTIYSRSMGAANILGILNSYVKSIVLGDLPNDHPLIMDLQEVLLKESNAEAVYLLNKQGIVVSYSDISPITLTGQNFSFRPYFIQAMKGKHNIFAAQGISSKTRGLYIATPVYADRRSDSQIIGVMVVKDSINNLEDFIRKYEDPVFMVSPQGVIFASNKPEYLYKVAGSLNQEKKKVLASLRRFGAAFDKDAEELGAILDGKDITLDGEKYLVKTHPIDWNDLEGTWNIAYLVKMENILPSVVRHSVFWVVFSVLFIVQGMIYVAVGNRKKRMEVEEQNRKIFKAVEQSPASIIITDSGGVIEYVNPKFTELTEYTFEEVRGSKPSILKSGNTEDNIYKTLWDTILSGREWHGEFLNKKKSGEKYWESVVISPVKNHAGEITNFVGIKEDITDKKRVMKELEAARLTAESATEAKSMFLANMSHEIRTPLNAIIGLSDLALKTDLNPKQTDYIKKVKNAGTSLLAIVNDILDFSKVEAGKIELENIEFELDSVLENIVTAVFQKAEEKGLEFLLHVGSDVPPVIKGDPLRLGQVLINLVNNAVKFTEDGEVELSVKLIREFDNKAEISFSVRDTGVGLMEEQRNRLFTAFAQADGSTTRKYGGTGLGLSISKKLTELMGGSIRVDSEYGKGSLFSFSALFEIGSRAVPWMRYGHEDLKEVKVLVVDDNSSARQIIREILENLDFTPVEAESAEEAIELIKKHDQSDPYKVILMDWKMPGMNGLEAAGIIRSDLGIKNKPYTVMVTAFGRELDRKTIESHGADGFINKPVTASSLIDGISSVIFKSGYEKEKKAAESAENFRGVSVLVVDDNEINRQIAAELLEDTGASVFQASNGREAVNFLKSDERCDIVFMDLQMPDMDGYEAVKIIRADQRFAELPVIAMTAHALDEERRKTRDAGMDGHITKPIIPAELYGCLKSFCVTGEFGGICSVSAGSARKEPDIPPVEGIDFKKGLRTVAGKTELYMRMLEKFAVSSAETDKKLTAELERGDLKTAEMTAHTVKGLAGNIGADRLYEIAGRLERLIADNGEFSAAAEEFTGEMRRLLTALNEALKSSAPVKQPEPVPAVSREDFERIMEKMCSLLEDDDSETVDYFMSIREQASAFFTEQEFKRLHKAVNSYEFEEALRILRSEHG</sequence>
<evidence type="ECO:0000313" key="25">
    <source>
        <dbReference type="Proteomes" id="UP000287502"/>
    </source>
</evidence>
<keyword evidence="12" id="KW-0902">Two-component regulatory system</keyword>
<dbReference type="PANTHER" id="PTHR45339">
    <property type="entry name" value="HYBRID SIGNAL TRANSDUCTION HISTIDINE KINASE J"/>
    <property type="match status" value="1"/>
</dbReference>
<evidence type="ECO:0000256" key="6">
    <source>
        <dbReference type="ARBA" id="ARBA00022679"/>
    </source>
</evidence>
<dbReference type="InterPro" id="IPR000700">
    <property type="entry name" value="PAS-assoc_C"/>
</dbReference>
<dbReference type="Gene3D" id="3.30.565.10">
    <property type="entry name" value="Histidine kinase-like ATPase, C-terminal domain"/>
    <property type="match status" value="1"/>
</dbReference>
<dbReference type="EMBL" id="CP035108">
    <property type="protein sequence ID" value="QAR33400.1"/>
    <property type="molecule type" value="Genomic_DNA"/>
</dbReference>
<evidence type="ECO:0000256" key="15">
    <source>
        <dbReference type="ARBA" id="ARBA00068150"/>
    </source>
</evidence>
<evidence type="ECO:0000259" key="20">
    <source>
        <dbReference type="PROSITE" id="PS50110"/>
    </source>
</evidence>
<feature type="domain" description="Response regulatory" evidence="20">
    <location>
        <begin position="864"/>
        <end position="981"/>
    </location>
</feature>
<dbReference type="CDD" id="cd00130">
    <property type="entry name" value="PAS"/>
    <property type="match status" value="1"/>
</dbReference>
<dbReference type="CDD" id="cd00082">
    <property type="entry name" value="HisKA"/>
    <property type="match status" value="1"/>
</dbReference>
<dbReference type="Pfam" id="PF00512">
    <property type="entry name" value="HisKA"/>
    <property type="match status" value="1"/>
</dbReference>
<evidence type="ECO:0000256" key="3">
    <source>
        <dbReference type="ARBA" id="ARBA00012438"/>
    </source>
</evidence>
<evidence type="ECO:0000259" key="21">
    <source>
        <dbReference type="PROSITE" id="PS50112"/>
    </source>
</evidence>
<dbReference type="PROSITE" id="PS50110">
    <property type="entry name" value="RESPONSE_REGULATORY"/>
    <property type="match status" value="2"/>
</dbReference>
<dbReference type="Pfam" id="PF13426">
    <property type="entry name" value="PAS_9"/>
    <property type="match status" value="1"/>
</dbReference>
<comment type="subunit">
    <text evidence="14">At low DSF concentrations, interacts with RpfF.</text>
</comment>
<dbReference type="PANTHER" id="PTHR45339:SF1">
    <property type="entry name" value="HYBRID SIGNAL TRANSDUCTION HISTIDINE KINASE J"/>
    <property type="match status" value="1"/>
</dbReference>
<evidence type="ECO:0000259" key="22">
    <source>
        <dbReference type="PROSITE" id="PS50113"/>
    </source>
</evidence>
<feature type="domain" description="PAC" evidence="22">
    <location>
        <begin position="409"/>
        <end position="463"/>
    </location>
</feature>
<dbReference type="SMART" id="SM00086">
    <property type="entry name" value="PAC"/>
    <property type="match status" value="1"/>
</dbReference>
<evidence type="ECO:0000256" key="17">
    <source>
        <dbReference type="PROSITE-ProRule" id="PRU00169"/>
    </source>
</evidence>
<evidence type="ECO:0000256" key="7">
    <source>
        <dbReference type="ARBA" id="ARBA00022692"/>
    </source>
</evidence>
<dbReference type="CDD" id="cd17546">
    <property type="entry name" value="REC_hyHK_CKI1_RcsC-like"/>
    <property type="match status" value="2"/>
</dbReference>
<feature type="domain" description="Histidine kinase" evidence="19">
    <location>
        <begin position="481"/>
        <end position="702"/>
    </location>
</feature>
<feature type="domain" description="PAS" evidence="21">
    <location>
        <begin position="338"/>
        <end position="382"/>
    </location>
</feature>
<keyword evidence="9" id="KW-0418">Kinase</keyword>
<keyword evidence="11 18" id="KW-1133">Transmembrane helix</keyword>
<dbReference type="InterPro" id="IPR004358">
    <property type="entry name" value="Sig_transdc_His_kin-like_C"/>
</dbReference>
<dbReference type="Gene3D" id="3.30.450.20">
    <property type="entry name" value="PAS domain"/>
    <property type="match status" value="3"/>
</dbReference>
<dbReference type="PROSITE" id="PS50112">
    <property type="entry name" value="PAS"/>
    <property type="match status" value="1"/>
</dbReference>
<evidence type="ECO:0000256" key="13">
    <source>
        <dbReference type="ARBA" id="ARBA00023136"/>
    </source>
</evidence>